<reference evidence="3 4" key="1">
    <citation type="journal article" date="2010" name="Proc. Natl. Acad. Sci. U.S.A.">
        <title>Insights into evolution of multicellular fungi from the assembled chromosomes of the mushroom Coprinopsis cinerea (Coprinus cinereus).</title>
        <authorList>
            <person name="Stajich J.E."/>
            <person name="Wilke S.K."/>
            <person name="Ahren D."/>
            <person name="Au C.H."/>
            <person name="Birren B.W."/>
            <person name="Borodovsky M."/>
            <person name="Burns C."/>
            <person name="Canback B."/>
            <person name="Casselton L.A."/>
            <person name="Cheng C.K."/>
            <person name="Deng J."/>
            <person name="Dietrich F.S."/>
            <person name="Fargo D.C."/>
            <person name="Farman M.L."/>
            <person name="Gathman A.C."/>
            <person name="Goldberg J."/>
            <person name="Guigo R."/>
            <person name="Hoegger P.J."/>
            <person name="Hooker J.B."/>
            <person name="Huggins A."/>
            <person name="James T.Y."/>
            <person name="Kamada T."/>
            <person name="Kilaru S."/>
            <person name="Kodira C."/>
            <person name="Kues U."/>
            <person name="Kupfer D."/>
            <person name="Kwan H.S."/>
            <person name="Lomsadze A."/>
            <person name="Li W."/>
            <person name="Lilly W.W."/>
            <person name="Ma L.J."/>
            <person name="Mackey A.J."/>
            <person name="Manning G."/>
            <person name="Martin F."/>
            <person name="Muraguchi H."/>
            <person name="Natvig D.O."/>
            <person name="Palmerini H."/>
            <person name="Ramesh M.A."/>
            <person name="Rehmeyer C.J."/>
            <person name="Roe B.A."/>
            <person name="Shenoy N."/>
            <person name="Stanke M."/>
            <person name="Ter-Hovhannisyan V."/>
            <person name="Tunlid A."/>
            <person name="Velagapudi R."/>
            <person name="Vision T.J."/>
            <person name="Zeng Q."/>
            <person name="Zolan M.E."/>
            <person name="Pukkila P.J."/>
        </authorList>
    </citation>
    <scope>NUCLEOTIDE SEQUENCE [LARGE SCALE GENOMIC DNA]</scope>
    <source>
        <strain evidence="4">Okayama-7 / 130 / ATCC MYA-4618 / FGSC 9003</strain>
    </source>
</reference>
<dbReference type="KEGG" id="cci:CC1G_07945"/>
<gene>
    <name evidence="3" type="ORF">CC1G_07945</name>
</gene>
<name>A8P1Z2_COPC7</name>
<dbReference type="AlphaFoldDB" id="A8P1Z2"/>
<dbReference type="VEuPathDB" id="FungiDB:CC1G_07945"/>
<proteinExistence type="predicted"/>
<dbReference type="GeneID" id="6014776"/>
<dbReference type="Proteomes" id="UP000001861">
    <property type="component" value="Unassembled WGS sequence"/>
</dbReference>
<dbReference type="OMA" id="ACTSICT"/>
<sequence>MRLTAVTLAAVTLVATRAQAAVIEARAPFKHLFPRQSSICTTECSTFNNALDVCTTTSCLCTRAVAISLDRCVNCYWENGPTQAVLNAANDLIDSFDEACAAFDYPPISVTTGSTGPTSRPSFPSTSSDLPVTSSSSDLPVTLPPPSSSRSIPNVLPTDDDDLPEPTQTRVTNQVTIRPSETAGVPGIDSGDDNSDVPDILGAAVATSAQPVVIVLAALSAAALLF</sequence>
<organism evidence="3 4">
    <name type="scientific">Coprinopsis cinerea (strain Okayama-7 / 130 / ATCC MYA-4618 / FGSC 9003)</name>
    <name type="common">Inky cap fungus</name>
    <name type="synonym">Hormographiella aspergillata</name>
    <dbReference type="NCBI Taxonomy" id="240176"/>
    <lineage>
        <taxon>Eukaryota</taxon>
        <taxon>Fungi</taxon>
        <taxon>Dikarya</taxon>
        <taxon>Basidiomycota</taxon>
        <taxon>Agaricomycotina</taxon>
        <taxon>Agaricomycetes</taxon>
        <taxon>Agaricomycetidae</taxon>
        <taxon>Agaricales</taxon>
        <taxon>Agaricineae</taxon>
        <taxon>Psathyrellaceae</taxon>
        <taxon>Coprinopsis</taxon>
    </lineage>
</organism>
<evidence type="ECO:0000313" key="3">
    <source>
        <dbReference type="EMBL" id="EAU83572.1"/>
    </source>
</evidence>
<evidence type="ECO:0008006" key="5">
    <source>
        <dbReference type="Google" id="ProtNLM"/>
    </source>
</evidence>
<dbReference type="EMBL" id="AACS02000013">
    <property type="protein sequence ID" value="EAU83572.1"/>
    <property type="molecule type" value="Genomic_DNA"/>
</dbReference>
<feature type="region of interest" description="Disordered" evidence="1">
    <location>
        <begin position="111"/>
        <end position="194"/>
    </location>
</feature>
<protein>
    <recommendedName>
        <fullName evidence="5">Extracellular membrane protein CFEM domain-containing protein</fullName>
    </recommendedName>
</protein>
<dbReference type="RefSeq" id="XP_001838204.1">
    <property type="nucleotide sequence ID" value="XM_001838152.1"/>
</dbReference>
<dbReference type="InParanoid" id="A8P1Z2"/>
<keyword evidence="4" id="KW-1185">Reference proteome</keyword>
<feature type="chain" id="PRO_5002724576" description="Extracellular membrane protein CFEM domain-containing protein" evidence="2">
    <location>
        <begin position="21"/>
        <end position="226"/>
    </location>
</feature>
<evidence type="ECO:0000256" key="2">
    <source>
        <dbReference type="SAM" id="SignalP"/>
    </source>
</evidence>
<evidence type="ECO:0000313" key="4">
    <source>
        <dbReference type="Proteomes" id="UP000001861"/>
    </source>
</evidence>
<feature type="compositionally biased region" description="Low complexity" evidence="1">
    <location>
        <begin position="111"/>
        <end position="141"/>
    </location>
</feature>
<feature type="compositionally biased region" description="Polar residues" evidence="1">
    <location>
        <begin position="166"/>
        <end position="179"/>
    </location>
</feature>
<keyword evidence="2" id="KW-0732">Signal</keyword>
<feature type="signal peptide" evidence="2">
    <location>
        <begin position="1"/>
        <end position="20"/>
    </location>
</feature>
<dbReference type="OrthoDB" id="3062033at2759"/>
<evidence type="ECO:0000256" key="1">
    <source>
        <dbReference type="SAM" id="MobiDB-lite"/>
    </source>
</evidence>
<comment type="caution">
    <text evidence="3">The sequence shown here is derived from an EMBL/GenBank/DDBJ whole genome shotgun (WGS) entry which is preliminary data.</text>
</comment>
<accession>A8P1Z2</accession>